<proteinExistence type="predicted"/>
<reference evidence="1" key="1">
    <citation type="journal article" date="2020" name="Nature">
        <title>Giant virus diversity and host interactions through global metagenomics.</title>
        <authorList>
            <person name="Schulz F."/>
            <person name="Roux S."/>
            <person name="Paez-Espino D."/>
            <person name="Jungbluth S."/>
            <person name="Walsh D.A."/>
            <person name="Denef V.J."/>
            <person name="McMahon K.D."/>
            <person name="Konstantinidis K.T."/>
            <person name="Eloe-Fadrosh E.A."/>
            <person name="Kyrpides N.C."/>
            <person name="Woyke T."/>
        </authorList>
    </citation>
    <scope>NUCLEOTIDE SEQUENCE</scope>
    <source>
        <strain evidence="1">GVMAG-M-3300023179-150</strain>
    </source>
</reference>
<dbReference type="EMBL" id="MN739747">
    <property type="protein sequence ID" value="QHT24620.1"/>
    <property type="molecule type" value="Genomic_DNA"/>
</dbReference>
<sequence length="163" mass="18597">MSTTRITFDKSTYLQFSKIKHPHGYPPYECVCYKELRTSPYSSATFHVDVDPNDTKVIKCQVCGNGIDLCGSPEHMLNYYKYNKTCSDKCSPKGTKPTMDELTNFFEDIDARLESCGSYVEIENDCDPYTRTDATNLNEKGLESALELLRIQSNITLMMIKLK</sequence>
<evidence type="ECO:0000313" key="1">
    <source>
        <dbReference type="EMBL" id="QHT24620.1"/>
    </source>
</evidence>
<name>A0A6C0E7S6_9ZZZZ</name>
<dbReference type="AlphaFoldDB" id="A0A6C0E7S6"/>
<accession>A0A6C0E7S6</accession>
<protein>
    <submittedName>
        <fullName evidence="1">Uncharacterized protein</fullName>
    </submittedName>
</protein>
<organism evidence="1">
    <name type="scientific">viral metagenome</name>
    <dbReference type="NCBI Taxonomy" id="1070528"/>
    <lineage>
        <taxon>unclassified sequences</taxon>
        <taxon>metagenomes</taxon>
        <taxon>organismal metagenomes</taxon>
    </lineage>
</organism>